<feature type="transmembrane region" description="Helical" evidence="7">
    <location>
        <begin position="463"/>
        <end position="484"/>
    </location>
</feature>
<feature type="transmembrane region" description="Helical" evidence="7">
    <location>
        <begin position="256"/>
        <end position="274"/>
    </location>
</feature>
<feature type="transmembrane region" description="Helical" evidence="7">
    <location>
        <begin position="214"/>
        <end position="236"/>
    </location>
</feature>
<protein>
    <recommendedName>
        <fullName evidence="8">Major facilitator superfamily (MFS) profile domain-containing protein</fullName>
    </recommendedName>
</protein>
<evidence type="ECO:0000259" key="8">
    <source>
        <dbReference type="PROSITE" id="PS50850"/>
    </source>
</evidence>
<dbReference type="InterPro" id="IPR005829">
    <property type="entry name" value="Sugar_transporter_CS"/>
</dbReference>
<gene>
    <name evidence="9" type="ORF">QQX98_000491</name>
</gene>
<reference evidence="9 10" key="1">
    <citation type="journal article" date="2025" name="Microbiol. Resour. Announc.">
        <title>Draft genome sequences for Neonectria magnoliae and Neonectria punicea, canker pathogens of Liriodendron tulipifera and Acer saccharum in West Virginia.</title>
        <authorList>
            <person name="Petronek H.M."/>
            <person name="Kasson M.T."/>
            <person name="Metheny A.M."/>
            <person name="Stauder C.M."/>
            <person name="Lovett B."/>
            <person name="Lynch S.C."/>
            <person name="Garnas J.R."/>
            <person name="Kasson L.R."/>
            <person name="Stajich J.E."/>
        </authorList>
    </citation>
    <scope>NUCLEOTIDE SEQUENCE [LARGE SCALE GENOMIC DNA]</scope>
    <source>
        <strain evidence="9 10">NRRL 64653</strain>
    </source>
</reference>
<feature type="transmembrane region" description="Helical" evidence="7">
    <location>
        <begin position="70"/>
        <end position="97"/>
    </location>
</feature>
<comment type="similarity">
    <text evidence="2">Belongs to the major facilitator superfamily. Sugar transporter (TC 2.A.1.1) family.</text>
</comment>
<dbReference type="SUPFAM" id="SSF103473">
    <property type="entry name" value="MFS general substrate transporter"/>
    <property type="match status" value="1"/>
</dbReference>
<sequence>MSSYEPYRSKKTADISPSYAELSATQGPMLQEQDTRYSSGPEDDPTSKTQSSDSEEQLTLAQGIKRYPKVVGYCLALTVAIIGWGYDLVIVGSITGVDSFKEDFGARLDGELIIPSFWLSLWLALPPAGSVGGDLMGGWLQDAVGRKRSLFTGSIISAVAIAGIFFSYLPGDQNAKRAMLTGGLTLQGFSVGVIKTTCITYVSENAPTSLRGPAMALFPTFTLLGQLIGSIVVYVVNGIEGSQGYRAAFASQWGLALAPFIISIVMPDSPAYLIRKGLEQKAIRSATRLYAPKVSAYTMVEKIRATINEERALAANVSYWACFKGTNLRRTLIVIMANAFPMMFGLDLLSNASIFLQTVGMASSTSLLLMIGGIIAGMVANGIGIWVLSRVGRRSATMVSMGAAGVLWGVMGVSGFFSSPAAIWLAGGLMIAIIVVCGMGCWPAGYAIMGETSSLQLRAPTQGLGGVASQISSIIMAYALPYIFNKDAGNLGAKTGFVYTGLCLIGVALCWFCLPEMKGRSTSEVDHMFELRLATRKFSKWKMEEHEMDEVSPLATSGA</sequence>
<accession>A0ABR1HU43</accession>
<keyword evidence="10" id="KW-1185">Reference proteome</keyword>
<feature type="transmembrane region" description="Helical" evidence="7">
    <location>
        <begin position="367"/>
        <end position="388"/>
    </location>
</feature>
<dbReference type="PANTHER" id="PTHR48022:SF41">
    <property type="entry name" value="MAJOR FACILITATOR SUPERFAMILY (MFS) PROFILE DOMAIN-CONTAINING PROTEIN"/>
    <property type="match status" value="1"/>
</dbReference>
<keyword evidence="5 7" id="KW-0472">Membrane</keyword>
<name>A0ABR1HU43_9HYPO</name>
<feature type="domain" description="Major facilitator superfamily (MFS) profile" evidence="8">
    <location>
        <begin position="73"/>
        <end position="518"/>
    </location>
</feature>
<feature type="transmembrane region" description="Helical" evidence="7">
    <location>
        <begin position="332"/>
        <end position="355"/>
    </location>
</feature>
<keyword evidence="3 7" id="KW-0812">Transmembrane</keyword>
<feature type="transmembrane region" description="Helical" evidence="7">
    <location>
        <begin position="395"/>
        <end position="417"/>
    </location>
</feature>
<comment type="caution">
    <text evidence="9">The sequence shown here is derived from an EMBL/GenBank/DDBJ whole genome shotgun (WGS) entry which is preliminary data.</text>
</comment>
<dbReference type="PROSITE" id="PS00217">
    <property type="entry name" value="SUGAR_TRANSPORT_2"/>
    <property type="match status" value="1"/>
</dbReference>
<evidence type="ECO:0000256" key="7">
    <source>
        <dbReference type="SAM" id="Phobius"/>
    </source>
</evidence>
<comment type="subcellular location">
    <subcellularLocation>
        <location evidence="1">Membrane</location>
        <topology evidence="1">Multi-pass membrane protein</topology>
    </subcellularLocation>
</comment>
<feature type="transmembrane region" description="Helical" evidence="7">
    <location>
        <begin position="117"/>
        <end position="137"/>
    </location>
</feature>
<feature type="transmembrane region" description="Helical" evidence="7">
    <location>
        <begin position="181"/>
        <end position="202"/>
    </location>
</feature>
<feature type="transmembrane region" description="Helical" evidence="7">
    <location>
        <begin position="423"/>
        <end position="442"/>
    </location>
</feature>
<evidence type="ECO:0000256" key="3">
    <source>
        <dbReference type="ARBA" id="ARBA00022692"/>
    </source>
</evidence>
<dbReference type="PROSITE" id="PS50850">
    <property type="entry name" value="MFS"/>
    <property type="match status" value="1"/>
</dbReference>
<keyword evidence="4 7" id="KW-1133">Transmembrane helix</keyword>
<evidence type="ECO:0000256" key="6">
    <source>
        <dbReference type="SAM" id="MobiDB-lite"/>
    </source>
</evidence>
<feature type="transmembrane region" description="Helical" evidence="7">
    <location>
        <begin position="496"/>
        <end position="514"/>
    </location>
</feature>
<dbReference type="InterPro" id="IPR050360">
    <property type="entry name" value="MFS_Sugar_Transporters"/>
</dbReference>
<dbReference type="InterPro" id="IPR005828">
    <property type="entry name" value="MFS_sugar_transport-like"/>
</dbReference>
<evidence type="ECO:0000256" key="4">
    <source>
        <dbReference type="ARBA" id="ARBA00022989"/>
    </source>
</evidence>
<dbReference type="InterPro" id="IPR036259">
    <property type="entry name" value="MFS_trans_sf"/>
</dbReference>
<evidence type="ECO:0000313" key="10">
    <source>
        <dbReference type="Proteomes" id="UP001498476"/>
    </source>
</evidence>
<dbReference type="PANTHER" id="PTHR48022">
    <property type="entry name" value="PLASTIDIC GLUCOSE TRANSPORTER 4"/>
    <property type="match status" value="1"/>
</dbReference>
<dbReference type="Pfam" id="PF00083">
    <property type="entry name" value="Sugar_tr"/>
    <property type="match status" value="1"/>
</dbReference>
<dbReference type="EMBL" id="JAZAVJ010000004">
    <property type="protein sequence ID" value="KAK7424526.1"/>
    <property type="molecule type" value="Genomic_DNA"/>
</dbReference>
<organism evidence="9 10">
    <name type="scientific">Neonectria punicea</name>
    <dbReference type="NCBI Taxonomy" id="979145"/>
    <lineage>
        <taxon>Eukaryota</taxon>
        <taxon>Fungi</taxon>
        <taxon>Dikarya</taxon>
        <taxon>Ascomycota</taxon>
        <taxon>Pezizomycotina</taxon>
        <taxon>Sordariomycetes</taxon>
        <taxon>Hypocreomycetidae</taxon>
        <taxon>Hypocreales</taxon>
        <taxon>Nectriaceae</taxon>
        <taxon>Neonectria</taxon>
    </lineage>
</organism>
<dbReference type="InterPro" id="IPR020846">
    <property type="entry name" value="MFS_dom"/>
</dbReference>
<evidence type="ECO:0000256" key="5">
    <source>
        <dbReference type="ARBA" id="ARBA00023136"/>
    </source>
</evidence>
<evidence type="ECO:0000313" key="9">
    <source>
        <dbReference type="EMBL" id="KAK7424526.1"/>
    </source>
</evidence>
<evidence type="ECO:0000256" key="2">
    <source>
        <dbReference type="ARBA" id="ARBA00010992"/>
    </source>
</evidence>
<dbReference type="Gene3D" id="1.20.1250.20">
    <property type="entry name" value="MFS general substrate transporter like domains"/>
    <property type="match status" value="1"/>
</dbReference>
<proteinExistence type="inferred from homology"/>
<dbReference type="Proteomes" id="UP001498476">
    <property type="component" value="Unassembled WGS sequence"/>
</dbReference>
<feature type="transmembrane region" description="Helical" evidence="7">
    <location>
        <begin position="149"/>
        <end position="169"/>
    </location>
</feature>
<evidence type="ECO:0000256" key="1">
    <source>
        <dbReference type="ARBA" id="ARBA00004141"/>
    </source>
</evidence>
<feature type="region of interest" description="Disordered" evidence="6">
    <location>
        <begin position="1"/>
        <end position="55"/>
    </location>
</feature>